<evidence type="ECO:0000256" key="1">
    <source>
        <dbReference type="SAM" id="Phobius"/>
    </source>
</evidence>
<feature type="transmembrane region" description="Helical" evidence="1">
    <location>
        <begin position="78"/>
        <end position="97"/>
    </location>
</feature>
<keyword evidence="3" id="KW-1185">Reference proteome</keyword>
<feature type="transmembrane region" description="Helical" evidence="1">
    <location>
        <begin position="138"/>
        <end position="163"/>
    </location>
</feature>
<sequence>MPIFDCVEFYKLDCELFWNFTYSCKPFKELYLFVYLFRFVCSLNSYNINGILLERFFLNKLIKTYSILVSYNNVMRRITKYLTLIYIIILKYSRAILLRGNCKVGRISLFVCVEFYKLDYELFLNCTYSRKPFKELYLFVYLFWFVCSLNSYNINGIFLDRFFLNKLIKKYFSQVFYNSVMRRVKNYLTLIYIITLKYSRDILLRGNWNVEKILFVLLNVINVFLHYVFDCVKSHKQDYELFWKCTSGCELCYRGEGRALILSSPRLFCTIHIGVLKNIYFYKQYHYIAAFHYNIYLHMPMLYCRKTEYTICWKNYHHFL</sequence>
<reference evidence="2" key="2">
    <citation type="submission" date="2022-10" db="EMBL/GenBank/DDBJ databases">
        <authorList>
            <consortium name="ENA_rothamsted_submissions"/>
            <consortium name="culmorum"/>
            <person name="King R."/>
        </authorList>
    </citation>
    <scope>NUCLEOTIDE SEQUENCE</scope>
</reference>
<keyword evidence="1" id="KW-1133">Transmembrane helix</keyword>
<dbReference type="AlphaFoldDB" id="A0A9N9W593"/>
<keyword evidence="1" id="KW-0472">Membrane</keyword>
<name>A0A9N9W593_9NEOP</name>
<gene>
    <name evidence="2" type="ORF">DIATSA_LOCUS1677</name>
</gene>
<organism evidence="2 3">
    <name type="scientific">Diatraea saccharalis</name>
    <name type="common">sugarcane borer</name>
    <dbReference type="NCBI Taxonomy" id="40085"/>
    <lineage>
        <taxon>Eukaryota</taxon>
        <taxon>Metazoa</taxon>
        <taxon>Ecdysozoa</taxon>
        <taxon>Arthropoda</taxon>
        <taxon>Hexapoda</taxon>
        <taxon>Insecta</taxon>
        <taxon>Pterygota</taxon>
        <taxon>Neoptera</taxon>
        <taxon>Endopterygota</taxon>
        <taxon>Lepidoptera</taxon>
        <taxon>Glossata</taxon>
        <taxon>Ditrysia</taxon>
        <taxon>Pyraloidea</taxon>
        <taxon>Crambidae</taxon>
        <taxon>Crambinae</taxon>
        <taxon>Diatraea</taxon>
    </lineage>
</organism>
<feature type="transmembrane region" description="Helical" evidence="1">
    <location>
        <begin position="35"/>
        <end position="57"/>
    </location>
</feature>
<proteinExistence type="predicted"/>
<evidence type="ECO:0000313" key="2">
    <source>
        <dbReference type="EMBL" id="CAG9783510.1"/>
    </source>
</evidence>
<protein>
    <submittedName>
        <fullName evidence="2">Uncharacterized protein</fullName>
    </submittedName>
</protein>
<evidence type="ECO:0000313" key="3">
    <source>
        <dbReference type="Proteomes" id="UP001153714"/>
    </source>
</evidence>
<keyword evidence="1" id="KW-0812">Transmembrane</keyword>
<dbReference type="EMBL" id="OU893342">
    <property type="protein sequence ID" value="CAG9783510.1"/>
    <property type="molecule type" value="Genomic_DNA"/>
</dbReference>
<reference evidence="2" key="1">
    <citation type="submission" date="2021-12" db="EMBL/GenBank/DDBJ databases">
        <authorList>
            <person name="King R."/>
        </authorList>
    </citation>
    <scope>NUCLEOTIDE SEQUENCE</scope>
</reference>
<dbReference type="Proteomes" id="UP001153714">
    <property type="component" value="Chromosome 11"/>
</dbReference>
<accession>A0A9N9W593</accession>